<organism evidence="2 3">
    <name type="scientific">Roseateles albus</name>
    <dbReference type="NCBI Taxonomy" id="2987525"/>
    <lineage>
        <taxon>Bacteria</taxon>
        <taxon>Pseudomonadati</taxon>
        <taxon>Pseudomonadota</taxon>
        <taxon>Betaproteobacteria</taxon>
        <taxon>Burkholderiales</taxon>
        <taxon>Sphaerotilaceae</taxon>
        <taxon>Roseateles</taxon>
    </lineage>
</organism>
<feature type="chain" id="PRO_5045564821" evidence="1">
    <location>
        <begin position="28"/>
        <end position="237"/>
    </location>
</feature>
<dbReference type="Proteomes" id="UP001221189">
    <property type="component" value="Unassembled WGS sequence"/>
</dbReference>
<evidence type="ECO:0000313" key="3">
    <source>
        <dbReference type="Proteomes" id="UP001221189"/>
    </source>
</evidence>
<evidence type="ECO:0000256" key="1">
    <source>
        <dbReference type="SAM" id="SignalP"/>
    </source>
</evidence>
<dbReference type="RefSeq" id="WP_263531733.1">
    <property type="nucleotide sequence ID" value="NZ_JAQQXT010000002.1"/>
</dbReference>
<sequence length="237" mass="24514">MSNDLKSMLAVAGLAIGLAVSSGAALAENTNLAPGFTQLAKAAKVVVMPVDVELFSMSAGGVNEPRADWTTAAHGHMKAALASKSKKLGFSAEPMSEGAADEFAEPIALHAAVARSIALHHSVGGVWALPTKEGKLDWSFGDAMKQLQATTGAQYGLFVWVRDSYATAERKLAMAGLALLGIGLAGGTQTGYASLVDLNSGQVMWFNRLARASGDLREAEAAAESIEALLAGFPKVQ</sequence>
<comment type="caution">
    <text evidence="2">The sequence shown here is derived from an EMBL/GenBank/DDBJ whole genome shotgun (WGS) entry which is preliminary data.</text>
</comment>
<keyword evidence="3" id="KW-1185">Reference proteome</keyword>
<reference evidence="2 3" key="1">
    <citation type="submission" date="2022-10" db="EMBL/GenBank/DDBJ databases">
        <title>Paucibacter sp. hw1 Genome sequencing.</title>
        <authorList>
            <person name="Park S."/>
        </authorList>
    </citation>
    <scope>NUCLEOTIDE SEQUENCE [LARGE SCALE GENOMIC DNA]</scope>
    <source>
        <strain evidence="3">hw1</strain>
    </source>
</reference>
<protein>
    <submittedName>
        <fullName evidence="2">Uncharacterized protein</fullName>
    </submittedName>
</protein>
<evidence type="ECO:0000313" key="2">
    <source>
        <dbReference type="EMBL" id="MDC8770553.1"/>
    </source>
</evidence>
<keyword evidence="1" id="KW-0732">Signal</keyword>
<dbReference type="EMBL" id="JAQQXT010000002">
    <property type="protein sequence ID" value="MDC8770553.1"/>
    <property type="molecule type" value="Genomic_DNA"/>
</dbReference>
<proteinExistence type="predicted"/>
<accession>A0ABT5K9G6</accession>
<gene>
    <name evidence="2" type="ORF">PRZ03_03130</name>
</gene>
<feature type="signal peptide" evidence="1">
    <location>
        <begin position="1"/>
        <end position="27"/>
    </location>
</feature>
<name>A0ABT5K9G6_9BURK</name>